<feature type="transmembrane region" description="Helical" evidence="5">
    <location>
        <begin position="96"/>
        <end position="116"/>
    </location>
</feature>
<evidence type="ECO:0000256" key="2">
    <source>
        <dbReference type="ARBA" id="ARBA00022692"/>
    </source>
</evidence>
<evidence type="ECO:0000259" key="6">
    <source>
        <dbReference type="PROSITE" id="PS50850"/>
    </source>
</evidence>
<feature type="transmembrane region" description="Helical" evidence="5">
    <location>
        <begin position="456"/>
        <end position="479"/>
    </location>
</feature>
<name>A0A0C3GH73_OIDMZ</name>
<feature type="transmembrane region" description="Helical" evidence="5">
    <location>
        <begin position="365"/>
        <end position="384"/>
    </location>
</feature>
<feature type="transmembrane region" description="Helical" evidence="5">
    <location>
        <begin position="185"/>
        <end position="206"/>
    </location>
</feature>
<comment type="subcellular location">
    <subcellularLocation>
        <location evidence="1">Membrane</location>
        <topology evidence="1">Multi-pass membrane protein</topology>
    </subcellularLocation>
</comment>
<evidence type="ECO:0000256" key="5">
    <source>
        <dbReference type="SAM" id="Phobius"/>
    </source>
</evidence>
<feature type="transmembrane region" description="Helical" evidence="5">
    <location>
        <begin position="59"/>
        <end position="84"/>
    </location>
</feature>
<dbReference type="InParanoid" id="A0A0C3GH73"/>
<proteinExistence type="predicted"/>
<keyword evidence="4 5" id="KW-0472">Membrane</keyword>
<evidence type="ECO:0000313" key="7">
    <source>
        <dbReference type="EMBL" id="KIM95485.1"/>
    </source>
</evidence>
<feature type="transmembrane region" description="Helical" evidence="5">
    <location>
        <begin position="288"/>
        <end position="307"/>
    </location>
</feature>
<dbReference type="InterPro" id="IPR020846">
    <property type="entry name" value="MFS_dom"/>
</dbReference>
<dbReference type="Gene3D" id="1.20.1250.20">
    <property type="entry name" value="MFS general substrate transporter like domains"/>
    <property type="match status" value="1"/>
</dbReference>
<dbReference type="AlphaFoldDB" id="A0A0C3GH73"/>
<dbReference type="PANTHER" id="PTHR23502">
    <property type="entry name" value="MAJOR FACILITATOR SUPERFAMILY"/>
    <property type="match status" value="1"/>
</dbReference>
<dbReference type="HOGENOM" id="CLU_008455_13_6_1"/>
<keyword evidence="3 5" id="KW-1133">Transmembrane helix</keyword>
<keyword evidence="8" id="KW-1185">Reference proteome</keyword>
<keyword evidence="2 5" id="KW-0812">Transmembrane</keyword>
<dbReference type="Proteomes" id="UP000054321">
    <property type="component" value="Unassembled WGS sequence"/>
</dbReference>
<evidence type="ECO:0000256" key="3">
    <source>
        <dbReference type="ARBA" id="ARBA00022989"/>
    </source>
</evidence>
<dbReference type="GO" id="GO:0005886">
    <property type="term" value="C:plasma membrane"/>
    <property type="evidence" value="ECO:0007669"/>
    <property type="project" value="TreeGrafter"/>
</dbReference>
<evidence type="ECO:0000313" key="8">
    <source>
        <dbReference type="Proteomes" id="UP000054321"/>
    </source>
</evidence>
<reference evidence="8" key="2">
    <citation type="submission" date="2015-01" db="EMBL/GenBank/DDBJ databases">
        <title>Evolutionary Origins and Diversification of the Mycorrhizal Mutualists.</title>
        <authorList>
            <consortium name="DOE Joint Genome Institute"/>
            <consortium name="Mycorrhizal Genomics Consortium"/>
            <person name="Kohler A."/>
            <person name="Kuo A."/>
            <person name="Nagy L.G."/>
            <person name="Floudas D."/>
            <person name="Copeland A."/>
            <person name="Barry K.W."/>
            <person name="Cichocki N."/>
            <person name="Veneault-Fourrey C."/>
            <person name="LaButti K."/>
            <person name="Lindquist E.A."/>
            <person name="Lipzen A."/>
            <person name="Lundell T."/>
            <person name="Morin E."/>
            <person name="Murat C."/>
            <person name="Riley R."/>
            <person name="Ohm R."/>
            <person name="Sun H."/>
            <person name="Tunlid A."/>
            <person name="Henrissat B."/>
            <person name="Grigoriev I.V."/>
            <person name="Hibbett D.S."/>
            <person name="Martin F."/>
        </authorList>
    </citation>
    <scope>NUCLEOTIDE SEQUENCE [LARGE SCALE GENOMIC DNA]</scope>
    <source>
        <strain evidence="8">Zn</strain>
    </source>
</reference>
<dbReference type="PANTHER" id="PTHR23502:SF181">
    <property type="entry name" value="MAJOR FACILITATOR SUPERFAMILY (MFS) PROFILE DOMAIN-CONTAINING PROTEIN"/>
    <property type="match status" value="1"/>
</dbReference>
<dbReference type="STRING" id="913774.A0A0C3GH73"/>
<protein>
    <recommendedName>
        <fullName evidence="6">Major facilitator superfamily (MFS) profile domain-containing protein</fullName>
    </recommendedName>
</protein>
<dbReference type="Pfam" id="PF07690">
    <property type="entry name" value="MFS_1"/>
    <property type="match status" value="1"/>
</dbReference>
<dbReference type="InterPro" id="IPR036259">
    <property type="entry name" value="MFS_trans_sf"/>
</dbReference>
<evidence type="ECO:0000256" key="1">
    <source>
        <dbReference type="ARBA" id="ARBA00004141"/>
    </source>
</evidence>
<dbReference type="SUPFAM" id="SSF103473">
    <property type="entry name" value="MFS general substrate transporter"/>
    <property type="match status" value="1"/>
</dbReference>
<organism evidence="7 8">
    <name type="scientific">Oidiodendron maius (strain Zn)</name>
    <dbReference type="NCBI Taxonomy" id="913774"/>
    <lineage>
        <taxon>Eukaryota</taxon>
        <taxon>Fungi</taxon>
        <taxon>Dikarya</taxon>
        <taxon>Ascomycota</taxon>
        <taxon>Pezizomycotina</taxon>
        <taxon>Leotiomycetes</taxon>
        <taxon>Leotiomycetes incertae sedis</taxon>
        <taxon>Myxotrichaceae</taxon>
        <taxon>Oidiodendron</taxon>
    </lineage>
</organism>
<dbReference type="EMBL" id="KN832887">
    <property type="protein sequence ID" value="KIM95485.1"/>
    <property type="molecule type" value="Genomic_DNA"/>
</dbReference>
<sequence length="504" mass="55375">MPESYSKTEAMSASQVETSLEDCVAAPGSQMYDRRGRLLIPQPMDDANDPLNWSTTRKVTIIITVAAWIFLGTFNMIIIGSAFFQITAEFHNDFTLTTYLVGGPLLSYGVSSLFWVAAGNRFGVRLCFFLSSVVAGCFSIWSAKATTFGQLVAARTLASIAFASPETLGPQVAADVFFLKDRAKCIAFISAMQASGFAIGPLAGGFIVRDLGWRWTEWVMTILAFSIAVVIFCIFPETQYTSDLNHAVKRRSLTQEFKFTRVSGGGRAKVHRFTVAFLYPFRYLRHPVVVLVTVYFSLYLLVTSYILTTQSISYATVYKFSDGATALTFFAPLLGVLAAMTYCSFQDMYLARAAKSSTYQPEQRLPFLIISCVAGIAGTILFGTCTERQCHWFVPLIGTFGNMFGFVCANSLTFAYLIDVYLARGDATLVVVNGFKNVAAFGISYAIIPWNGNAGYAVPFGVLAAIIGVAHMLMAVLWWKGKAIRAWTAGKYDDAKETHHGEAF</sequence>
<feature type="transmembrane region" description="Helical" evidence="5">
    <location>
        <begin position="218"/>
        <end position="235"/>
    </location>
</feature>
<dbReference type="InterPro" id="IPR011701">
    <property type="entry name" value="MFS"/>
</dbReference>
<evidence type="ECO:0000256" key="4">
    <source>
        <dbReference type="ARBA" id="ARBA00023136"/>
    </source>
</evidence>
<feature type="transmembrane region" description="Helical" evidence="5">
    <location>
        <begin position="327"/>
        <end position="345"/>
    </location>
</feature>
<dbReference type="PROSITE" id="PS50850">
    <property type="entry name" value="MFS"/>
    <property type="match status" value="1"/>
</dbReference>
<gene>
    <name evidence="7" type="ORF">OIDMADRAFT_59945</name>
</gene>
<feature type="transmembrane region" description="Helical" evidence="5">
    <location>
        <begin position="396"/>
        <end position="418"/>
    </location>
</feature>
<feature type="transmembrane region" description="Helical" evidence="5">
    <location>
        <begin position="122"/>
        <end position="141"/>
    </location>
</feature>
<dbReference type="OrthoDB" id="268400at2759"/>
<dbReference type="GO" id="GO:0022857">
    <property type="term" value="F:transmembrane transporter activity"/>
    <property type="evidence" value="ECO:0007669"/>
    <property type="project" value="InterPro"/>
</dbReference>
<reference evidence="7 8" key="1">
    <citation type="submission" date="2014-04" db="EMBL/GenBank/DDBJ databases">
        <authorList>
            <consortium name="DOE Joint Genome Institute"/>
            <person name="Kuo A."/>
            <person name="Martino E."/>
            <person name="Perotto S."/>
            <person name="Kohler A."/>
            <person name="Nagy L.G."/>
            <person name="Floudas D."/>
            <person name="Copeland A."/>
            <person name="Barry K.W."/>
            <person name="Cichocki N."/>
            <person name="Veneault-Fourrey C."/>
            <person name="LaButti K."/>
            <person name="Lindquist E.A."/>
            <person name="Lipzen A."/>
            <person name="Lundell T."/>
            <person name="Morin E."/>
            <person name="Murat C."/>
            <person name="Sun H."/>
            <person name="Tunlid A."/>
            <person name="Henrissat B."/>
            <person name="Grigoriev I.V."/>
            <person name="Hibbett D.S."/>
            <person name="Martin F."/>
            <person name="Nordberg H.P."/>
            <person name="Cantor M.N."/>
            <person name="Hua S.X."/>
        </authorList>
    </citation>
    <scope>NUCLEOTIDE SEQUENCE [LARGE SCALE GENOMIC DNA]</scope>
    <source>
        <strain evidence="7 8">Zn</strain>
    </source>
</reference>
<feature type="transmembrane region" description="Helical" evidence="5">
    <location>
        <begin position="430"/>
        <end position="450"/>
    </location>
</feature>
<accession>A0A0C3GH73</accession>
<feature type="domain" description="Major facilitator superfamily (MFS) profile" evidence="6">
    <location>
        <begin position="61"/>
        <end position="482"/>
    </location>
</feature>